<evidence type="ECO:0000313" key="7">
    <source>
        <dbReference type="EMBL" id="MBB4677166.1"/>
    </source>
</evidence>
<evidence type="ECO:0000259" key="6">
    <source>
        <dbReference type="PROSITE" id="PS51198"/>
    </source>
</evidence>
<keyword evidence="1 5" id="KW-0547">Nucleotide-binding</keyword>
<evidence type="ECO:0000256" key="3">
    <source>
        <dbReference type="ARBA" id="ARBA00022806"/>
    </source>
</evidence>
<dbReference type="GO" id="GO:0000725">
    <property type="term" value="P:recombinational repair"/>
    <property type="evidence" value="ECO:0007669"/>
    <property type="project" value="TreeGrafter"/>
</dbReference>
<evidence type="ECO:0000256" key="2">
    <source>
        <dbReference type="ARBA" id="ARBA00022801"/>
    </source>
</evidence>
<dbReference type="AlphaFoldDB" id="A0A7W7FSK7"/>
<evidence type="ECO:0000256" key="5">
    <source>
        <dbReference type="PROSITE-ProRule" id="PRU00560"/>
    </source>
</evidence>
<dbReference type="InterPro" id="IPR000212">
    <property type="entry name" value="DNA_helicase_UvrD/REP"/>
</dbReference>
<dbReference type="PANTHER" id="PTHR11070">
    <property type="entry name" value="UVRD / RECB / PCRA DNA HELICASE FAMILY MEMBER"/>
    <property type="match status" value="1"/>
</dbReference>
<dbReference type="Pfam" id="PF00580">
    <property type="entry name" value="UvrD-helicase"/>
    <property type="match status" value="1"/>
</dbReference>
<keyword evidence="3 5" id="KW-0347">Helicase</keyword>
<dbReference type="GO" id="GO:0016787">
    <property type="term" value="F:hydrolase activity"/>
    <property type="evidence" value="ECO:0007669"/>
    <property type="project" value="UniProtKB-UniRule"/>
</dbReference>
<comment type="caution">
    <text evidence="7">The sequence shown here is derived from an EMBL/GenBank/DDBJ whole genome shotgun (WGS) entry which is preliminary data.</text>
</comment>
<dbReference type="EMBL" id="JACHMH010000001">
    <property type="protein sequence ID" value="MBB4677166.1"/>
    <property type="molecule type" value="Genomic_DNA"/>
</dbReference>
<keyword evidence="4 5" id="KW-0067">ATP-binding</keyword>
<accession>A0A7W7FSK7</accession>
<dbReference type="Gene3D" id="1.10.10.160">
    <property type="match status" value="1"/>
</dbReference>
<evidence type="ECO:0000256" key="1">
    <source>
        <dbReference type="ARBA" id="ARBA00022741"/>
    </source>
</evidence>
<feature type="binding site" evidence="5">
    <location>
        <begin position="220"/>
        <end position="227"/>
    </location>
    <ligand>
        <name>ATP</name>
        <dbReference type="ChEBI" id="CHEBI:30616"/>
    </ligand>
</feature>
<dbReference type="PROSITE" id="PS51198">
    <property type="entry name" value="UVRD_HELICASE_ATP_BIND"/>
    <property type="match status" value="1"/>
</dbReference>
<dbReference type="SUPFAM" id="SSF52540">
    <property type="entry name" value="P-loop containing nucleoside triphosphate hydrolases"/>
    <property type="match status" value="1"/>
</dbReference>
<dbReference type="InterPro" id="IPR027417">
    <property type="entry name" value="P-loop_NTPase"/>
</dbReference>
<dbReference type="InterPro" id="IPR013986">
    <property type="entry name" value="DExx_box_DNA_helicase_dom_sf"/>
</dbReference>
<dbReference type="GO" id="GO:0003677">
    <property type="term" value="F:DNA binding"/>
    <property type="evidence" value="ECO:0007669"/>
    <property type="project" value="InterPro"/>
</dbReference>
<evidence type="ECO:0000256" key="4">
    <source>
        <dbReference type="ARBA" id="ARBA00022840"/>
    </source>
</evidence>
<evidence type="ECO:0000313" key="8">
    <source>
        <dbReference type="Proteomes" id="UP000533598"/>
    </source>
</evidence>
<gene>
    <name evidence="7" type="ORF">HNR67_003284</name>
</gene>
<keyword evidence="2 5" id="KW-0378">Hydrolase</keyword>
<name>A0A7W7FSK7_9PSEU</name>
<reference evidence="7 8" key="1">
    <citation type="submission" date="2020-08" db="EMBL/GenBank/DDBJ databases">
        <title>Sequencing the genomes of 1000 actinobacteria strains.</title>
        <authorList>
            <person name="Klenk H.-P."/>
        </authorList>
    </citation>
    <scope>NUCLEOTIDE SEQUENCE [LARGE SCALE GENOMIC DNA]</scope>
    <source>
        <strain evidence="7 8">DSM 44230</strain>
    </source>
</reference>
<dbReference type="GO" id="GO:0005524">
    <property type="term" value="F:ATP binding"/>
    <property type="evidence" value="ECO:0007669"/>
    <property type="project" value="UniProtKB-UniRule"/>
</dbReference>
<sequence>MARRAGVVLAERAPGLDAVTRRVLTALLARTASGARLLVRPEPVAGQPVAFLVAARGVFAVLVRERVPEDAELGQVVIHAEQACAGIAGPRGQVLARSAVHLAVVLGGDAGPPRERRLGWVLTEAQVPELFRRDAAHLDRALVDSVAGQLVERLPAYLDLRVSVPEKASAGEGLLGLAEVTEDQVGAAQLRPFESWLTFLHPQQQAVAVRNYSGPARISGPAGTGKTVVALHRLRFLARRSTGPLLFTTFVRTLPLVHKASFARLAPELVERVEFTNLHAWAREFLRARGHEVLVRSSSAETAFSRAWVAHRLTLQDIEDVGYWRTEIDRVIQGRGVSSLAEYQRTPRRGRVRRLDGAQRELVWALFQSYQRNLAERGLHDHNDLIALALAELRREPPQRPYAAVVVDEVQDITLMGLRLLRELAGDGPNRLLLVGDGQQQVYPGGWRLSDAGIPVQGRGEILRVNYRNRAKVLGFAQRFDATNQVDDLDGAAGVGLREVESANAGGKIESWRGPEAELGAALRTALAGSSVPHGRTAVIVFQRKDLDRCTALLRSAGIPLLRLDDYLGAEDDRVKVGTVHRAKGLDFQAVLVVEFSARPEEDEEQRELRGRQQLVAATRARDFLWWGTAEAG</sequence>
<dbReference type="RefSeq" id="WP_312987404.1">
    <property type="nucleotide sequence ID" value="NZ_BAAAUI010000055.1"/>
</dbReference>
<dbReference type="PANTHER" id="PTHR11070:SF45">
    <property type="entry name" value="DNA 3'-5' HELICASE"/>
    <property type="match status" value="1"/>
</dbReference>
<dbReference type="Proteomes" id="UP000533598">
    <property type="component" value="Unassembled WGS sequence"/>
</dbReference>
<feature type="domain" description="UvrD-like helicase ATP-binding" evidence="6">
    <location>
        <begin position="199"/>
        <end position="483"/>
    </location>
</feature>
<dbReference type="GO" id="GO:0005829">
    <property type="term" value="C:cytosol"/>
    <property type="evidence" value="ECO:0007669"/>
    <property type="project" value="TreeGrafter"/>
</dbReference>
<protein>
    <submittedName>
        <fullName evidence="7">Superfamily I DNA/RNA helicase</fullName>
    </submittedName>
</protein>
<keyword evidence="8" id="KW-1185">Reference proteome</keyword>
<dbReference type="GO" id="GO:0043138">
    <property type="term" value="F:3'-5' DNA helicase activity"/>
    <property type="evidence" value="ECO:0007669"/>
    <property type="project" value="TreeGrafter"/>
</dbReference>
<dbReference type="InterPro" id="IPR014016">
    <property type="entry name" value="UvrD-like_ATP-bd"/>
</dbReference>
<organism evidence="7 8">
    <name type="scientific">Crossiella cryophila</name>
    <dbReference type="NCBI Taxonomy" id="43355"/>
    <lineage>
        <taxon>Bacteria</taxon>
        <taxon>Bacillati</taxon>
        <taxon>Actinomycetota</taxon>
        <taxon>Actinomycetes</taxon>
        <taxon>Pseudonocardiales</taxon>
        <taxon>Pseudonocardiaceae</taxon>
        <taxon>Crossiella</taxon>
    </lineage>
</organism>
<dbReference type="Gene3D" id="3.40.50.300">
    <property type="entry name" value="P-loop containing nucleotide triphosphate hydrolases"/>
    <property type="match status" value="2"/>
</dbReference>
<proteinExistence type="predicted"/>